<reference evidence="1" key="1">
    <citation type="journal article" date="2014" name="Front. Microbiol.">
        <title>High frequency of phylogenetically diverse reductive dehalogenase-homologous genes in deep subseafloor sedimentary metagenomes.</title>
        <authorList>
            <person name="Kawai M."/>
            <person name="Futagami T."/>
            <person name="Toyoda A."/>
            <person name="Takaki Y."/>
            <person name="Nishi S."/>
            <person name="Hori S."/>
            <person name="Arai W."/>
            <person name="Tsubouchi T."/>
            <person name="Morono Y."/>
            <person name="Uchiyama I."/>
            <person name="Ito T."/>
            <person name="Fujiyama A."/>
            <person name="Inagaki F."/>
            <person name="Takami H."/>
        </authorList>
    </citation>
    <scope>NUCLEOTIDE SEQUENCE</scope>
    <source>
        <strain evidence="1">Expedition CK06-06</strain>
    </source>
</reference>
<proteinExistence type="predicted"/>
<dbReference type="InterPro" id="IPR027417">
    <property type="entry name" value="P-loop_NTPase"/>
</dbReference>
<sequence length="199" mass="23104">DLEEDLSKETINELISKLKTLPVNKWCNFYITSTIPKKNVLREQEKTIRTIINYIKEIKTLYEPLTDKWEEAIIKFKKKGYLIGNSTKANEITDRLEHNLAQIILQGPPGTGKTYLAKEAIKKFLGDKWSIYQLSKLNIEDPKNYKIEDEGIWEIIQFHPSYTYEDFVRGIKPETKEGEKGGIYFKTVDKTLGILSKIA</sequence>
<name>X1TX29_9ZZZZ</name>
<dbReference type="Gene3D" id="3.40.50.300">
    <property type="entry name" value="P-loop containing nucleotide triphosphate hydrolases"/>
    <property type="match status" value="1"/>
</dbReference>
<comment type="caution">
    <text evidence="1">The sequence shown here is derived from an EMBL/GenBank/DDBJ whole genome shotgun (WGS) entry which is preliminary data.</text>
</comment>
<evidence type="ECO:0000313" key="1">
    <source>
        <dbReference type="EMBL" id="GAI84574.1"/>
    </source>
</evidence>
<protein>
    <submittedName>
        <fullName evidence="1">Uncharacterized protein</fullName>
    </submittedName>
</protein>
<gene>
    <name evidence="1" type="ORF">S12H4_23486</name>
</gene>
<dbReference type="AlphaFoldDB" id="X1TX29"/>
<dbReference type="PANTHER" id="PTHR37291">
    <property type="entry name" value="5-METHYLCYTOSINE-SPECIFIC RESTRICTION ENZYME B"/>
    <property type="match status" value="1"/>
</dbReference>
<dbReference type="SUPFAM" id="SSF52540">
    <property type="entry name" value="P-loop containing nucleoside triphosphate hydrolases"/>
    <property type="match status" value="1"/>
</dbReference>
<feature type="non-terminal residue" evidence="1">
    <location>
        <position position="199"/>
    </location>
</feature>
<dbReference type="PANTHER" id="PTHR37291:SF1">
    <property type="entry name" value="TYPE IV METHYL-DIRECTED RESTRICTION ENZYME ECOKMCRB SUBUNIT"/>
    <property type="match status" value="1"/>
</dbReference>
<feature type="non-terminal residue" evidence="1">
    <location>
        <position position="1"/>
    </location>
</feature>
<dbReference type="EMBL" id="BARW01012487">
    <property type="protein sequence ID" value="GAI84574.1"/>
    <property type="molecule type" value="Genomic_DNA"/>
</dbReference>
<dbReference type="InterPro" id="IPR052934">
    <property type="entry name" value="Methyl-DNA_Rec/Restrict_Enz"/>
</dbReference>
<organism evidence="1">
    <name type="scientific">marine sediment metagenome</name>
    <dbReference type="NCBI Taxonomy" id="412755"/>
    <lineage>
        <taxon>unclassified sequences</taxon>
        <taxon>metagenomes</taxon>
        <taxon>ecological metagenomes</taxon>
    </lineage>
</organism>
<accession>X1TX29</accession>